<dbReference type="InterPro" id="IPR003111">
    <property type="entry name" value="Lon_prtase_N"/>
</dbReference>
<dbReference type="InterPro" id="IPR027065">
    <property type="entry name" value="Lon_Prtase"/>
</dbReference>
<dbReference type="InterPro" id="IPR015947">
    <property type="entry name" value="PUA-like_sf"/>
</dbReference>
<dbReference type="EMBL" id="JACQWF010000252">
    <property type="protein sequence ID" value="MBI4595829.1"/>
    <property type="molecule type" value="Genomic_DNA"/>
</dbReference>
<evidence type="ECO:0000259" key="1">
    <source>
        <dbReference type="PROSITE" id="PS51787"/>
    </source>
</evidence>
<feature type="domain" description="Lon N-terminal" evidence="1">
    <location>
        <begin position="21"/>
        <end position="217"/>
    </location>
</feature>
<dbReference type="GO" id="GO:0030163">
    <property type="term" value="P:protein catabolic process"/>
    <property type="evidence" value="ECO:0007669"/>
    <property type="project" value="InterPro"/>
</dbReference>
<organism evidence="2 3">
    <name type="scientific">Tectimicrobiota bacterium</name>
    <dbReference type="NCBI Taxonomy" id="2528274"/>
    <lineage>
        <taxon>Bacteria</taxon>
        <taxon>Pseudomonadati</taxon>
        <taxon>Nitrospinota/Tectimicrobiota group</taxon>
        <taxon>Candidatus Tectimicrobiota</taxon>
    </lineage>
</organism>
<dbReference type="Gene3D" id="2.30.130.40">
    <property type="entry name" value="LON domain-like"/>
    <property type="match status" value="1"/>
</dbReference>
<protein>
    <submittedName>
        <fullName evidence="2">LON peptidase substrate-binding domain-containing protein</fullName>
    </submittedName>
</protein>
<dbReference type="GO" id="GO:0004252">
    <property type="term" value="F:serine-type endopeptidase activity"/>
    <property type="evidence" value="ECO:0007669"/>
    <property type="project" value="InterPro"/>
</dbReference>
<dbReference type="PANTHER" id="PTHR10046">
    <property type="entry name" value="ATP DEPENDENT LON PROTEASE FAMILY MEMBER"/>
    <property type="match status" value="1"/>
</dbReference>
<evidence type="ECO:0000313" key="3">
    <source>
        <dbReference type="Proteomes" id="UP000772181"/>
    </source>
</evidence>
<sequence>MSNLPEQTQEKNESIQIPDHLPLLPVRDLVVFPYMVVPLFVGRKSSVSALNQALSENRLMVLTAQKESSLEHPRPDDLYTMGTAVSILRVLKLPDGRVKIMVQGLARAQIASFVQLRPFFKVKINIIEDPVEIREKSLKKEALMRNIRDQLEKIVSLGRLISPDILVVAENVNSSGRLADLVASNLGLSIEDSQQILETLNPDDRLKKAAELLNKEYELLQMQYKIQTEAKEEMTKTQKE</sequence>
<dbReference type="InterPro" id="IPR046336">
    <property type="entry name" value="Lon_prtase_N_sf"/>
</dbReference>
<gene>
    <name evidence="2" type="ORF">HY730_05545</name>
</gene>
<feature type="non-terminal residue" evidence="2">
    <location>
        <position position="240"/>
    </location>
</feature>
<dbReference type="PROSITE" id="PS51787">
    <property type="entry name" value="LON_N"/>
    <property type="match status" value="1"/>
</dbReference>
<dbReference type="Proteomes" id="UP000772181">
    <property type="component" value="Unassembled WGS sequence"/>
</dbReference>
<dbReference type="SUPFAM" id="SSF88697">
    <property type="entry name" value="PUA domain-like"/>
    <property type="match status" value="1"/>
</dbReference>
<dbReference type="GO" id="GO:0005524">
    <property type="term" value="F:ATP binding"/>
    <property type="evidence" value="ECO:0007669"/>
    <property type="project" value="InterPro"/>
</dbReference>
<dbReference type="AlphaFoldDB" id="A0A933LQL2"/>
<name>A0A933LQL2_UNCTE</name>
<reference evidence="2" key="1">
    <citation type="submission" date="2020-07" db="EMBL/GenBank/DDBJ databases">
        <title>Huge and variable diversity of episymbiotic CPR bacteria and DPANN archaea in groundwater ecosystems.</title>
        <authorList>
            <person name="He C.Y."/>
            <person name="Keren R."/>
            <person name="Whittaker M."/>
            <person name="Farag I.F."/>
            <person name="Doudna J."/>
            <person name="Cate J.H.D."/>
            <person name="Banfield J.F."/>
        </authorList>
    </citation>
    <scope>NUCLEOTIDE SEQUENCE</scope>
    <source>
        <strain evidence="2">NC_groundwater_1482_Ag_S-0.65um_47_24</strain>
    </source>
</reference>
<dbReference type="GO" id="GO:0004176">
    <property type="term" value="F:ATP-dependent peptidase activity"/>
    <property type="evidence" value="ECO:0007669"/>
    <property type="project" value="InterPro"/>
</dbReference>
<dbReference type="Pfam" id="PF02190">
    <property type="entry name" value="LON_substr_bdg"/>
    <property type="match status" value="1"/>
</dbReference>
<proteinExistence type="predicted"/>
<dbReference type="Gene3D" id="1.20.58.1480">
    <property type="match status" value="1"/>
</dbReference>
<accession>A0A933LQL2</accession>
<dbReference type="SMART" id="SM00464">
    <property type="entry name" value="LON"/>
    <property type="match status" value="1"/>
</dbReference>
<evidence type="ECO:0000313" key="2">
    <source>
        <dbReference type="EMBL" id="MBI4595829.1"/>
    </source>
</evidence>
<comment type="caution">
    <text evidence="2">The sequence shown here is derived from an EMBL/GenBank/DDBJ whole genome shotgun (WGS) entry which is preliminary data.</text>
</comment>